<dbReference type="Pfam" id="PF07495">
    <property type="entry name" value="Y_Y_Y"/>
    <property type="match status" value="1"/>
</dbReference>
<comment type="catalytic activity">
    <reaction evidence="1">
        <text>ATP + protein L-histidine = ADP + protein N-phospho-L-histidine.</text>
        <dbReference type="EC" id="2.7.13.3"/>
    </reaction>
</comment>
<dbReference type="Pfam" id="PF00512">
    <property type="entry name" value="HisKA"/>
    <property type="match status" value="1"/>
</dbReference>
<evidence type="ECO:0000256" key="8">
    <source>
        <dbReference type="ARBA" id="ARBA00023012"/>
    </source>
</evidence>
<dbReference type="Gene3D" id="1.10.287.130">
    <property type="match status" value="1"/>
</dbReference>
<dbReference type="EMBL" id="BMIB01000004">
    <property type="protein sequence ID" value="GGH78362.1"/>
    <property type="molecule type" value="Genomic_DNA"/>
</dbReference>
<dbReference type="PROSITE" id="PS50110">
    <property type="entry name" value="RESPONSE_REGULATORY"/>
    <property type="match status" value="1"/>
</dbReference>
<dbReference type="Proteomes" id="UP000627292">
    <property type="component" value="Unassembled WGS sequence"/>
</dbReference>
<feature type="modified residue" description="4-aspartylphosphate" evidence="11">
    <location>
        <position position="1156"/>
    </location>
</feature>
<dbReference type="InterPro" id="IPR018060">
    <property type="entry name" value="HTH_AraC"/>
</dbReference>
<dbReference type="InterPro" id="IPR011006">
    <property type="entry name" value="CheY-like_superfamily"/>
</dbReference>
<evidence type="ECO:0000313" key="16">
    <source>
        <dbReference type="Proteomes" id="UP000627292"/>
    </source>
</evidence>
<keyword evidence="6 15" id="KW-0418">Kinase</keyword>
<dbReference type="InterPro" id="IPR036890">
    <property type="entry name" value="HATPase_C_sf"/>
</dbReference>
<keyword evidence="10" id="KW-0804">Transcription</keyword>
<evidence type="ECO:0000259" key="14">
    <source>
        <dbReference type="PROSITE" id="PS50110"/>
    </source>
</evidence>
<keyword evidence="3 11" id="KW-0597">Phosphoprotein</keyword>
<organism evidence="15 16">
    <name type="scientific">Filimonas zeae</name>
    <dbReference type="NCBI Taxonomy" id="1737353"/>
    <lineage>
        <taxon>Bacteria</taxon>
        <taxon>Pseudomonadati</taxon>
        <taxon>Bacteroidota</taxon>
        <taxon>Chitinophagia</taxon>
        <taxon>Chitinophagales</taxon>
        <taxon>Chitinophagaceae</taxon>
        <taxon>Filimonas</taxon>
    </lineage>
</organism>
<dbReference type="SMART" id="SM00448">
    <property type="entry name" value="REC"/>
    <property type="match status" value="1"/>
</dbReference>
<evidence type="ECO:0000256" key="5">
    <source>
        <dbReference type="ARBA" id="ARBA00022741"/>
    </source>
</evidence>
<dbReference type="GO" id="GO:0043565">
    <property type="term" value="F:sequence-specific DNA binding"/>
    <property type="evidence" value="ECO:0007669"/>
    <property type="project" value="InterPro"/>
</dbReference>
<proteinExistence type="predicted"/>
<name>A0A917J1X8_9BACT</name>
<dbReference type="Gene3D" id="2.60.40.10">
    <property type="entry name" value="Immunoglobulins"/>
    <property type="match status" value="1"/>
</dbReference>
<gene>
    <name evidence="15" type="ORF">GCM10011379_46140</name>
</gene>
<dbReference type="InterPro" id="IPR013783">
    <property type="entry name" value="Ig-like_fold"/>
</dbReference>
<evidence type="ECO:0000313" key="15">
    <source>
        <dbReference type="EMBL" id="GGH78362.1"/>
    </source>
</evidence>
<feature type="domain" description="HTH araC/xylS-type" evidence="12">
    <location>
        <begin position="1255"/>
        <end position="1354"/>
    </location>
</feature>
<dbReference type="InterPro" id="IPR036097">
    <property type="entry name" value="HisK_dim/P_sf"/>
</dbReference>
<dbReference type="SMART" id="SM00388">
    <property type="entry name" value="HisKA"/>
    <property type="match status" value="1"/>
</dbReference>
<feature type="domain" description="Response regulatory" evidence="14">
    <location>
        <begin position="1108"/>
        <end position="1223"/>
    </location>
</feature>
<dbReference type="CDD" id="cd00146">
    <property type="entry name" value="PKD"/>
    <property type="match status" value="1"/>
</dbReference>
<evidence type="ECO:0000259" key="12">
    <source>
        <dbReference type="PROSITE" id="PS01124"/>
    </source>
</evidence>
<keyword evidence="4" id="KW-0808">Transferase</keyword>
<dbReference type="PROSITE" id="PS01124">
    <property type="entry name" value="HTH_ARAC_FAMILY_2"/>
    <property type="match status" value="1"/>
</dbReference>
<dbReference type="Gene3D" id="2.130.10.10">
    <property type="entry name" value="YVTN repeat-like/Quinoprotein amine dehydrogenase"/>
    <property type="match status" value="2"/>
</dbReference>
<protein>
    <recommendedName>
        <fullName evidence="2">histidine kinase</fullName>
        <ecNumber evidence="2">2.7.13.3</ecNumber>
    </recommendedName>
</protein>
<dbReference type="InterPro" id="IPR003594">
    <property type="entry name" value="HATPase_dom"/>
</dbReference>
<evidence type="ECO:0000256" key="7">
    <source>
        <dbReference type="ARBA" id="ARBA00022840"/>
    </source>
</evidence>
<dbReference type="InterPro" id="IPR001789">
    <property type="entry name" value="Sig_transdc_resp-reg_receiver"/>
</dbReference>
<dbReference type="InterPro" id="IPR003661">
    <property type="entry name" value="HisK_dim/P_dom"/>
</dbReference>
<dbReference type="CDD" id="cd00082">
    <property type="entry name" value="HisKA"/>
    <property type="match status" value="1"/>
</dbReference>
<dbReference type="GO" id="GO:0003700">
    <property type="term" value="F:DNA-binding transcription factor activity"/>
    <property type="evidence" value="ECO:0007669"/>
    <property type="project" value="InterPro"/>
</dbReference>
<evidence type="ECO:0000259" key="13">
    <source>
        <dbReference type="PROSITE" id="PS50109"/>
    </source>
</evidence>
<dbReference type="PRINTS" id="PR00344">
    <property type="entry name" value="BCTRLSENSOR"/>
</dbReference>
<dbReference type="GO" id="GO:0000155">
    <property type="term" value="F:phosphorelay sensor kinase activity"/>
    <property type="evidence" value="ECO:0007669"/>
    <property type="project" value="InterPro"/>
</dbReference>
<keyword evidence="8" id="KW-0902">Two-component regulatory system</keyword>
<dbReference type="Pfam" id="PF12833">
    <property type="entry name" value="HTH_18"/>
    <property type="match status" value="1"/>
</dbReference>
<dbReference type="InterPro" id="IPR009057">
    <property type="entry name" value="Homeodomain-like_sf"/>
</dbReference>
<dbReference type="Gene3D" id="1.10.10.60">
    <property type="entry name" value="Homeodomain-like"/>
    <property type="match status" value="1"/>
</dbReference>
<dbReference type="PANTHER" id="PTHR43547">
    <property type="entry name" value="TWO-COMPONENT HISTIDINE KINASE"/>
    <property type="match status" value="1"/>
</dbReference>
<dbReference type="InterPro" id="IPR015943">
    <property type="entry name" value="WD40/YVTN_repeat-like_dom_sf"/>
</dbReference>
<evidence type="ECO:0000256" key="10">
    <source>
        <dbReference type="ARBA" id="ARBA00023163"/>
    </source>
</evidence>
<dbReference type="SUPFAM" id="SSF46689">
    <property type="entry name" value="Homeodomain-like"/>
    <property type="match status" value="1"/>
</dbReference>
<evidence type="ECO:0000256" key="6">
    <source>
        <dbReference type="ARBA" id="ARBA00022777"/>
    </source>
</evidence>
<evidence type="ECO:0000256" key="9">
    <source>
        <dbReference type="ARBA" id="ARBA00023015"/>
    </source>
</evidence>
<evidence type="ECO:0000256" key="11">
    <source>
        <dbReference type="PROSITE-ProRule" id="PRU00169"/>
    </source>
</evidence>
<dbReference type="SMART" id="SM00387">
    <property type="entry name" value="HATPase_c"/>
    <property type="match status" value="1"/>
</dbReference>
<dbReference type="InterPro" id="IPR004358">
    <property type="entry name" value="Sig_transdc_His_kin-like_C"/>
</dbReference>
<keyword evidence="9" id="KW-0805">Transcription regulation</keyword>
<dbReference type="InterPro" id="IPR005467">
    <property type="entry name" value="His_kinase_dom"/>
</dbReference>
<dbReference type="Gene3D" id="3.40.50.2300">
    <property type="match status" value="1"/>
</dbReference>
<dbReference type="PANTHER" id="PTHR43547:SF2">
    <property type="entry name" value="HYBRID SIGNAL TRANSDUCTION HISTIDINE KINASE C"/>
    <property type="match status" value="1"/>
</dbReference>
<dbReference type="Pfam" id="PF07494">
    <property type="entry name" value="Reg_prop"/>
    <property type="match status" value="4"/>
</dbReference>
<dbReference type="RefSeq" id="WP_188956816.1">
    <property type="nucleotide sequence ID" value="NZ_BMIB01000004.1"/>
</dbReference>
<dbReference type="SUPFAM" id="SSF55874">
    <property type="entry name" value="ATPase domain of HSP90 chaperone/DNA topoisomerase II/histidine kinase"/>
    <property type="match status" value="1"/>
</dbReference>
<feature type="domain" description="Histidine kinase" evidence="13">
    <location>
        <begin position="839"/>
        <end position="1055"/>
    </location>
</feature>
<dbReference type="Pfam" id="PF00072">
    <property type="entry name" value="Response_reg"/>
    <property type="match status" value="1"/>
</dbReference>
<dbReference type="PROSITE" id="PS50109">
    <property type="entry name" value="HIS_KIN"/>
    <property type="match status" value="1"/>
</dbReference>
<dbReference type="GO" id="GO:0005524">
    <property type="term" value="F:ATP binding"/>
    <property type="evidence" value="ECO:0007669"/>
    <property type="project" value="UniProtKB-KW"/>
</dbReference>
<evidence type="ECO:0000256" key="4">
    <source>
        <dbReference type="ARBA" id="ARBA00022679"/>
    </source>
</evidence>
<keyword evidence="16" id="KW-1185">Reference proteome</keyword>
<dbReference type="Gene3D" id="3.30.565.10">
    <property type="entry name" value="Histidine kinase-like ATPase, C-terminal domain"/>
    <property type="match status" value="1"/>
</dbReference>
<dbReference type="SUPFAM" id="SSF52172">
    <property type="entry name" value="CheY-like"/>
    <property type="match status" value="1"/>
</dbReference>
<dbReference type="EC" id="2.7.13.3" evidence="2"/>
<keyword evidence="7" id="KW-0067">ATP-binding</keyword>
<dbReference type="FunFam" id="3.30.565.10:FF:000037">
    <property type="entry name" value="Hybrid sensor histidine kinase/response regulator"/>
    <property type="match status" value="1"/>
</dbReference>
<evidence type="ECO:0000256" key="3">
    <source>
        <dbReference type="ARBA" id="ARBA00022553"/>
    </source>
</evidence>
<evidence type="ECO:0000256" key="2">
    <source>
        <dbReference type="ARBA" id="ARBA00012438"/>
    </source>
</evidence>
<dbReference type="SMART" id="SM00342">
    <property type="entry name" value="HTH_ARAC"/>
    <property type="match status" value="1"/>
</dbReference>
<dbReference type="Pfam" id="PF02518">
    <property type="entry name" value="HATPase_c"/>
    <property type="match status" value="1"/>
</dbReference>
<dbReference type="InterPro" id="IPR011110">
    <property type="entry name" value="Reg_prop"/>
</dbReference>
<reference evidence="15" key="2">
    <citation type="submission" date="2020-09" db="EMBL/GenBank/DDBJ databases">
        <authorList>
            <person name="Sun Q."/>
            <person name="Zhou Y."/>
        </authorList>
    </citation>
    <scope>NUCLEOTIDE SEQUENCE</scope>
    <source>
        <strain evidence="15">CGMCC 1.15290</strain>
    </source>
</reference>
<accession>A0A917J1X8</accession>
<sequence>MILTAIENKTRLCFVMLCMWICLGMHFQAVGQNVQVQYLGIEQGLSNNSITCINQDSKGFMWFGTFDGLNRYDGYSFKVFRNRLGDSATLIDNRITAVCEDSRNNIWVGTKKGLSIYCNIKDYFSTLYYQPNGSTQKVPVHVSVNEIRKTAGGAMLVATAGLGLLKFDGGKLAKQIPCHAKGKVIWNYYAQGIDFDSANQTWVMVHSVGLCRFNSQMARLEVTGSSIHSATCMVAGKNGMMWLGTDRGLAAFNTSNNTLQMYNEQQGLLSDRKIAGLCMDKKGLLWIATDGGGVNILNTLTGSFTYMQPENGKTGINSNAIYAIYEDKEERKWIGTLRGGINLIDRKKNRFSTISHDPFTANSVVNDFILSFCEDEQQNIWIGTDGGGVSCWNRQRNQYTSYKHKAGQPGTLSNNFATSIVNDYHNNIWIATYGGGINRFDAATHTFKKYTCFNEKNQYEDCYVWQLYEDRLHNLWAGTCSSGRLYKYNRTADKFEVFDDRIRDVISLAEDRSGNLWAGNFNTLVRIDTQKNNHRFYTVNFPVRFFHQDKANRCWVGTEGGGLLLLHPEKGDWEVISESEGLSNNSALNMLEDVHGQLWISTFNGLCRFDPDTRHFTNFYGSDGLQTNQFNYNAALRLQSGELLFGGIKGFNLFSPDSVRAAGGMPDLLVTGMRINNQPAGKDNFIKDGKSVYDVEVIRLPYDKAVLSVDFAALEYSAPDKISYAYYMEGWDKDWTYGKLRTANYSRLRDGNYVLHIKCTNAEGVWSRNERVIIIQVLPPWYRSWWAWCLYIGLSVLLVRTWLLYQKRQERLNYEIKLAHLKMEKEKELNERKLSFFTHVSHEFRTPLTLIINPVKELLYSSGKEADPENLNVVYRNAKRLLSLVDQLLLFRKADSEEDSLRIAKLNFYELCYEVYLCFIQQAKNRRIHYTFSCNNHALEVYADREKMEIALFNLLSNALKFTPDGGHVQFLVEETLNQFVVKITDSGCGIAAHAGNKIFDKFYQAKDAGKAVKPGFGIGLFLVKNFIEAHKGTITYQNNEKAGTTFSIALNKGREHFAGRIIFEEVTENAVFLEELMEEVIAEKPLVKEAAKPVLAEPAPLVSEEQTMLIVDDNEEVRQYIARLFKDTFRLYEAGSGEEGLQLAQQYGPDIIISDVMMGAMSGIELCSRIKEEEALSHIPVILLTAGTSTEIKLKGVECGADDYITKPFDKEILMARVESLLRTRTQLQRYFFNEITLQSHSLKVPEDYKAFLDSCIEIVEKHMDDEEFTIKTLATAIGMSHSNLYKKVKAFSGQTVSNFIRFIRLRKAAELFINTSCNVNEVTCMVGINDAKYFREQFYKLFGCNPSEYIRKYRKPFQKTIRLDEHVVKRSKSRISSGKKP</sequence>
<dbReference type="InterPro" id="IPR011123">
    <property type="entry name" value="Y_Y_Y"/>
</dbReference>
<evidence type="ECO:0000256" key="1">
    <source>
        <dbReference type="ARBA" id="ARBA00000085"/>
    </source>
</evidence>
<dbReference type="SUPFAM" id="SSF47384">
    <property type="entry name" value="Homodimeric domain of signal transducing histidine kinase"/>
    <property type="match status" value="1"/>
</dbReference>
<dbReference type="SUPFAM" id="SSF63829">
    <property type="entry name" value="Calcium-dependent phosphotriesterase"/>
    <property type="match status" value="3"/>
</dbReference>
<comment type="caution">
    <text evidence="15">The sequence shown here is derived from an EMBL/GenBank/DDBJ whole genome shotgun (WGS) entry which is preliminary data.</text>
</comment>
<keyword evidence="5" id="KW-0547">Nucleotide-binding</keyword>
<reference evidence="15" key="1">
    <citation type="journal article" date="2014" name="Int. J. Syst. Evol. Microbiol.">
        <title>Complete genome sequence of Corynebacterium casei LMG S-19264T (=DSM 44701T), isolated from a smear-ripened cheese.</title>
        <authorList>
            <consortium name="US DOE Joint Genome Institute (JGI-PGF)"/>
            <person name="Walter F."/>
            <person name="Albersmeier A."/>
            <person name="Kalinowski J."/>
            <person name="Ruckert C."/>
        </authorList>
    </citation>
    <scope>NUCLEOTIDE SEQUENCE</scope>
    <source>
        <strain evidence="15">CGMCC 1.15290</strain>
    </source>
</reference>